<dbReference type="EMBL" id="JAVRRJ010000001">
    <property type="protein sequence ID" value="KAK5090374.1"/>
    <property type="molecule type" value="Genomic_DNA"/>
</dbReference>
<comment type="caution">
    <text evidence="2">The sequence shown here is derived from an EMBL/GenBank/DDBJ whole genome shotgun (WGS) entry which is preliminary data.</text>
</comment>
<evidence type="ECO:0000313" key="2">
    <source>
        <dbReference type="EMBL" id="KAK5090374.1"/>
    </source>
</evidence>
<dbReference type="AlphaFoldDB" id="A0AAN7TBZ6"/>
<accession>A0AAN7TBZ6</accession>
<protein>
    <submittedName>
        <fullName evidence="2">Uncharacterized protein</fullName>
    </submittedName>
</protein>
<proteinExistence type="predicted"/>
<gene>
    <name evidence="2" type="ORF">LTR05_000546</name>
</gene>
<keyword evidence="3" id="KW-1185">Reference proteome</keyword>
<feature type="compositionally biased region" description="Low complexity" evidence="1">
    <location>
        <begin position="491"/>
        <end position="513"/>
    </location>
</feature>
<organism evidence="2 3">
    <name type="scientific">Lithohypha guttulata</name>
    <dbReference type="NCBI Taxonomy" id="1690604"/>
    <lineage>
        <taxon>Eukaryota</taxon>
        <taxon>Fungi</taxon>
        <taxon>Dikarya</taxon>
        <taxon>Ascomycota</taxon>
        <taxon>Pezizomycotina</taxon>
        <taxon>Eurotiomycetes</taxon>
        <taxon>Chaetothyriomycetidae</taxon>
        <taxon>Chaetothyriales</taxon>
        <taxon>Trichomeriaceae</taxon>
        <taxon>Lithohypha</taxon>
    </lineage>
</organism>
<dbReference type="Proteomes" id="UP001309876">
    <property type="component" value="Unassembled WGS sequence"/>
</dbReference>
<feature type="region of interest" description="Disordered" evidence="1">
    <location>
        <begin position="481"/>
        <end position="521"/>
    </location>
</feature>
<evidence type="ECO:0000256" key="1">
    <source>
        <dbReference type="SAM" id="MobiDB-lite"/>
    </source>
</evidence>
<evidence type="ECO:0000313" key="3">
    <source>
        <dbReference type="Proteomes" id="UP001309876"/>
    </source>
</evidence>
<sequence>MSLGLNDIGGIVRLAWRIWNVGSSQYTSAPQEFTEFLGNVRTLATTLQGVEDVARSPMAVRDSFNLDSDFLQSTIKEASDTLASCQKLITQNDHFKKSREGYVVNIIWAMTIKEHIRQQQDRIQVCFHKANFVLQRRGKEEIIQNQRVHLEVTQAGHEETQRLLRNIQAHPGQPMVEKSYTELLSEAVSNRFADSIDDTPTIIQRLDAALVFCEAGTQLFEAEPPSLRSPTPAQYLNLLKTIWLIESITHDAGYRSFCRKDPLNKAWASILENRVRQEARRFLQGDTPLDRVSDEELLRQHESGFDVNLWQEKQVPVPSPLEATGGEVLAMSTPLKTRDQTRVQELRLFRLTENRLRLAIVTSTLSQAQPVVPTVDRNEIDCHKVYLYPIYAMSANAAPSVIWKAAASDYSVQELAFTTLNNAREFQEHVTNFKIRCDLPALVTARKKTGFFDGQGKVFADGGRIQIWMYRNPLSDVRRGASVNARDESEATAPSTGSSSETGGSSGTWTEATLRSNNRWTSVRSGDGGAFLEEPVPSQVIILTETNNLMSATSIRVDEYTALAPDICRCSAKNSQCKEVVIVNKKKRLGLRTYTSKSPNEGWNVAVFGYSILKQRRGNGFKYTAAHYCAKELDEEIAKFVSILFDTVEARKHFQERMELACRTIQNQVEAYHKDLRATERTTVYSHK</sequence>
<name>A0AAN7TBZ6_9EURO</name>
<reference evidence="2 3" key="1">
    <citation type="submission" date="2023-08" db="EMBL/GenBank/DDBJ databases">
        <title>Black Yeasts Isolated from many extreme environments.</title>
        <authorList>
            <person name="Coleine C."/>
            <person name="Stajich J.E."/>
            <person name="Selbmann L."/>
        </authorList>
    </citation>
    <scope>NUCLEOTIDE SEQUENCE [LARGE SCALE GENOMIC DNA]</scope>
    <source>
        <strain evidence="2 3">CCFEE 5910</strain>
    </source>
</reference>